<dbReference type="RefSeq" id="WP_233787536.1">
    <property type="nucleotide sequence ID" value="NZ_RSCL01000035.1"/>
</dbReference>
<evidence type="ECO:0000313" key="2">
    <source>
        <dbReference type="EMBL" id="RUS96638.1"/>
    </source>
</evidence>
<reference evidence="2" key="1">
    <citation type="submission" date="2018-12" db="EMBL/GenBank/DDBJ databases">
        <authorList>
            <person name="Will S."/>
            <person name="Neumann-Schaal M."/>
            <person name="Henke P."/>
        </authorList>
    </citation>
    <scope>NUCLEOTIDE SEQUENCE</scope>
    <source>
        <strain evidence="2">PCC 7102</strain>
    </source>
</reference>
<keyword evidence="3" id="KW-1185">Reference proteome</keyword>
<dbReference type="SUPFAM" id="SSF52833">
    <property type="entry name" value="Thioredoxin-like"/>
    <property type="match status" value="1"/>
</dbReference>
<protein>
    <recommendedName>
        <fullName evidence="1">GST N-terminal domain-containing protein</fullName>
    </recommendedName>
</protein>
<dbReference type="PROSITE" id="PS50404">
    <property type="entry name" value="GST_NTER"/>
    <property type="match status" value="1"/>
</dbReference>
<dbReference type="AlphaFoldDB" id="A0A3S1C442"/>
<dbReference type="InterPro" id="IPR004045">
    <property type="entry name" value="Glutathione_S-Trfase_N"/>
</dbReference>
<dbReference type="Pfam" id="PF13417">
    <property type="entry name" value="GST_N_3"/>
    <property type="match status" value="1"/>
</dbReference>
<dbReference type="InterPro" id="IPR036249">
    <property type="entry name" value="Thioredoxin-like_sf"/>
</dbReference>
<accession>A0A3S1C442</accession>
<name>A0A3S1C442_9CYAN</name>
<comment type="caution">
    <text evidence="2">The sequence shown here is derived from an EMBL/GenBank/DDBJ whole genome shotgun (WGS) entry which is preliminary data.</text>
</comment>
<organism evidence="2 3">
    <name type="scientific">Dulcicalothrix desertica PCC 7102</name>
    <dbReference type="NCBI Taxonomy" id="232991"/>
    <lineage>
        <taxon>Bacteria</taxon>
        <taxon>Bacillati</taxon>
        <taxon>Cyanobacteriota</taxon>
        <taxon>Cyanophyceae</taxon>
        <taxon>Nostocales</taxon>
        <taxon>Calotrichaceae</taxon>
        <taxon>Dulcicalothrix</taxon>
    </lineage>
</organism>
<gene>
    <name evidence="2" type="ORF">DSM106972_086610</name>
</gene>
<dbReference type="EMBL" id="RSCL01000035">
    <property type="protein sequence ID" value="RUS96638.1"/>
    <property type="molecule type" value="Genomic_DNA"/>
</dbReference>
<dbReference type="Proteomes" id="UP000271624">
    <property type="component" value="Unassembled WGS sequence"/>
</dbReference>
<dbReference type="Gene3D" id="3.40.30.10">
    <property type="entry name" value="Glutaredoxin"/>
    <property type="match status" value="1"/>
</dbReference>
<reference evidence="2" key="2">
    <citation type="journal article" date="2019" name="Genome Biol. Evol.">
        <title>Day and night: Metabolic profiles and evolutionary relationships of six axenic non-marine cyanobacteria.</title>
        <authorList>
            <person name="Will S.E."/>
            <person name="Henke P."/>
            <person name="Boedeker C."/>
            <person name="Huang S."/>
            <person name="Brinkmann H."/>
            <person name="Rohde M."/>
            <person name="Jarek M."/>
            <person name="Friedl T."/>
            <person name="Seufert S."/>
            <person name="Schumacher M."/>
            <person name="Overmann J."/>
            <person name="Neumann-Schaal M."/>
            <person name="Petersen J."/>
        </authorList>
    </citation>
    <scope>NUCLEOTIDE SEQUENCE [LARGE SCALE GENOMIC DNA]</scope>
    <source>
        <strain evidence="2">PCC 7102</strain>
    </source>
</reference>
<evidence type="ECO:0000313" key="3">
    <source>
        <dbReference type="Proteomes" id="UP000271624"/>
    </source>
</evidence>
<feature type="domain" description="GST N-terminal" evidence="1">
    <location>
        <begin position="1"/>
        <end position="69"/>
    </location>
</feature>
<proteinExistence type="predicted"/>
<sequence>MLKLYYTSLSIYSRPVWITLIEKGCDFELVSMKLDGDQVQPDFLAISPFNHVPVLVDKNFTVIEYERNS</sequence>
<evidence type="ECO:0000259" key="1">
    <source>
        <dbReference type="PROSITE" id="PS50404"/>
    </source>
</evidence>